<gene>
    <name evidence="2" type="ordered locus">TC41_1302</name>
</gene>
<reference evidence="2 3" key="1">
    <citation type="journal article" date="2011" name="J. Bacteriol.">
        <title>Complete Genome Sequence of Alicyclobacillus acidocaldarius Strain Tc-4-1.</title>
        <authorList>
            <person name="Chen Y."/>
            <person name="He Y."/>
            <person name="Zhang B."/>
            <person name="Yang J."/>
            <person name="Li W."/>
            <person name="Dong Z."/>
            <person name="Hu S."/>
        </authorList>
    </citation>
    <scope>NUCLEOTIDE SEQUENCE [LARGE SCALE GENOMIC DNA]</scope>
    <source>
        <strain evidence="2 3">Tc-4-1</strain>
    </source>
</reference>
<dbReference type="eggNOG" id="COG0726">
    <property type="taxonomic scope" value="Bacteria"/>
</dbReference>
<dbReference type="RefSeq" id="WP_014464121.1">
    <property type="nucleotide sequence ID" value="NC_017167.1"/>
</dbReference>
<name>F8IHV1_ALIAT</name>
<dbReference type="InterPro" id="IPR011330">
    <property type="entry name" value="Glyco_hydro/deAcase_b/a-brl"/>
</dbReference>
<feature type="domain" description="NodB homology" evidence="1">
    <location>
        <begin position="35"/>
        <end position="215"/>
    </location>
</feature>
<dbReference type="InterPro" id="IPR050248">
    <property type="entry name" value="Polysacc_deacetylase_ArnD"/>
</dbReference>
<dbReference type="GO" id="GO:0016810">
    <property type="term" value="F:hydrolase activity, acting on carbon-nitrogen (but not peptide) bonds"/>
    <property type="evidence" value="ECO:0007669"/>
    <property type="project" value="InterPro"/>
</dbReference>
<dbReference type="KEGG" id="aad:TC41_1302"/>
<proteinExistence type="predicted"/>
<dbReference type="EMBL" id="CP002902">
    <property type="protein sequence ID" value="AEJ43241.1"/>
    <property type="molecule type" value="Genomic_DNA"/>
</dbReference>
<sequence>MLRHIGSAVIGWLAATALVIVGTPTVHATSSGATKVVYLTFDDGPSQRYTPKLLDILRGQHIPATFFVVGYRCEQFPDIVRRIQREGHEIGNHGFSHFDPKKHALEELVRDIQKTDAVVEKTCGTKPLYYRPPYGSIAASEIDCVHQLGHPIALWTVDSMDWKAKSASAIVSQVERHAQPGSIILFHDGIRSSRYTIEAMPRIIRDFRRDGYTFKALPIRDSERIEAFVAKMDDDTVLPRDTYDVQRKHRPSVGTRCIGRQSRD</sequence>
<dbReference type="PROSITE" id="PS51677">
    <property type="entry name" value="NODB"/>
    <property type="match status" value="1"/>
</dbReference>
<protein>
    <submittedName>
        <fullName evidence="2">Polysaccharide deacetylase</fullName>
    </submittedName>
</protein>
<dbReference type="SUPFAM" id="SSF88713">
    <property type="entry name" value="Glycoside hydrolase/deacetylase"/>
    <property type="match status" value="1"/>
</dbReference>
<dbReference type="Gene3D" id="3.20.20.370">
    <property type="entry name" value="Glycoside hydrolase/deacetylase"/>
    <property type="match status" value="1"/>
</dbReference>
<accession>F8IHV1</accession>
<dbReference type="Pfam" id="PF01522">
    <property type="entry name" value="Polysacc_deac_1"/>
    <property type="match status" value="1"/>
</dbReference>
<dbReference type="AlphaFoldDB" id="F8IHV1"/>
<evidence type="ECO:0000259" key="1">
    <source>
        <dbReference type="PROSITE" id="PS51677"/>
    </source>
</evidence>
<dbReference type="OrthoDB" id="62208at2"/>
<dbReference type="PATRIC" id="fig|1048834.4.peg.1240"/>
<evidence type="ECO:0000313" key="2">
    <source>
        <dbReference type="EMBL" id="AEJ43241.1"/>
    </source>
</evidence>
<dbReference type="CDD" id="cd10917">
    <property type="entry name" value="CE4_NodB_like_6s_7s"/>
    <property type="match status" value="1"/>
</dbReference>
<dbReference type="HOGENOM" id="CLU_021264_0_0_9"/>
<evidence type="ECO:0000313" key="3">
    <source>
        <dbReference type="Proteomes" id="UP000000292"/>
    </source>
</evidence>
<dbReference type="GO" id="GO:0005975">
    <property type="term" value="P:carbohydrate metabolic process"/>
    <property type="evidence" value="ECO:0007669"/>
    <property type="project" value="InterPro"/>
</dbReference>
<dbReference type="InterPro" id="IPR002509">
    <property type="entry name" value="NODB_dom"/>
</dbReference>
<dbReference type="STRING" id="1048834.TC41_1302"/>
<dbReference type="PANTHER" id="PTHR10587">
    <property type="entry name" value="GLYCOSYL TRANSFERASE-RELATED"/>
    <property type="match status" value="1"/>
</dbReference>
<dbReference type="Proteomes" id="UP000000292">
    <property type="component" value="Chromosome"/>
</dbReference>
<organism evidence="2 3">
    <name type="scientific">Alicyclobacillus acidocaldarius (strain Tc-4-1)</name>
    <name type="common">Bacillus acidocaldarius</name>
    <dbReference type="NCBI Taxonomy" id="1048834"/>
    <lineage>
        <taxon>Bacteria</taxon>
        <taxon>Bacillati</taxon>
        <taxon>Bacillota</taxon>
        <taxon>Bacilli</taxon>
        <taxon>Bacillales</taxon>
        <taxon>Alicyclobacillaceae</taxon>
        <taxon>Alicyclobacillus</taxon>
    </lineage>
</organism>
<reference evidence="3" key="2">
    <citation type="submission" date="2011-06" db="EMBL/GenBank/DDBJ databases">
        <title>The complete genome sequence of Alicyclobacillus acidocaldarius sp. Tc-4-1.</title>
        <authorList>
            <person name="Chen Y."/>
            <person name="He Y."/>
            <person name="Dong Z."/>
            <person name="Hu S."/>
        </authorList>
    </citation>
    <scope>NUCLEOTIDE SEQUENCE [LARGE SCALE GENOMIC DNA]</scope>
    <source>
        <strain evidence="3">Tc-4-1</strain>
    </source>
</reference>